<evidence type="ECO:0000313" key="9">
    <source>
        <dbReference type="Proteomes" id="UP001551658"/>
    </source>
</evidence>
<keyword evidence="9" id="KW-1185">Reference proteome</keyword>
<dbReference type="PANTHER" id="PTHR46696">
    <property type="entry name" value="P450, PUTATIVE (EUROFUNG)-RELATED"/>
    <property type="match status" value="1"/>
</dbReference>
<evidence type="ECO:0000256" key="6">
    <source>
        <dbReference type="ARBA" id="ARBA00023033"/>
    </source>
</evidence>
<dbReference type="InterPro" id="IPR036396">
    <property type="entry name" value="Cyt_P450_sf"/>
</dbReference>
<dbReference type="RefSeq" id="WP_357971833.1">
    <property type="nucleotide sequence ID" value="NZ_JBFAIH010000001.1"/>
</dbReference>
<dbReference type="Pfam" id="PF00067">
    <property type="entry name" value="p450"/>
    <property type="match status" value="1"/>
</dbReference>
<keyword evidence="3 7" id="KW-0479">Metal-binding</keyword>
<dbReference type="SUPFAM" id="SSF48264">
    <property type="entry name" value="Cytochrome P450"/>
    <property type="match status" value="1"/>
</dbReference>
<proteinExistence type="inferred from homology"/>
<dbReference type="InterPro" id="IPR017972">
    <property type="entry name" value="Cyt_P450_CS"/>
</dbReference>
<evidence type="ECO:0000256" key="4">
    <source>
        <dbReference type="ARBA" id="ARBA00023002"/>
    </source>
</evidence>
<dbReference type="PANTHER" id="PTHR46696:SF1">
    <property type="entry name" value="CYTOCHROME P450 YJIB-RELATED"/>
    <property type="match status" value="1"/>
</dbReference>
<dbReference type="InterPro" id="IPR001128">
    <property type="entry name" value="Cyt_P450"/>
</dbReference>
<keyword evidence="6 7" id="KW-0503">Monooxygenase</keyword>
<keyword evidence="5 7" id="KW-0408">Iron</keyword>
<dbReference type="EMBL" id="JBFAIH010000001">
    <property type="protein sequence ID" value="MEV0361216.1"/>
    <property type="molecule type" value="Genomic_DNA"/>
</dbReference>
<dbReference type="Proteomes" id="UP001551658">
    <property type="component" value="Unassembled WGS sequence"/>
</dbReference>
<evidence type="ECO:0000256" key="1">
    <source>
        <dbReference type="ARBA" id="ARBA00010617"/>
    </source>
</evidence>
<comment type="caution">
    <text evidence="8">The sequence shown here is derived from an EMBL/GenBank/DDBJ whole genome shotgun (WGS) entry which is preliminary data.</text>
</comment>
<gene>
    <name evidence="8" type="ORF">AB0H72_00820</name>
</gene>
<dbReference type="PRINTS" id="PR00359">
    <property type="entry name" value="BP450"/>
</dbReference>
<protein>
    <submittedName>
        <fullName evidence="8">Cytochrome P450</fullName>
    </submittedName>
</protein>
<organism evidence="8 9">
    <name type="scientific">Nocardia fusca</name>
    <dbReference type="NCBI Taxonomy" id="941183"/>
    <lineage>
        <taxon>Bacteria</taxon>
        <taxon>Bacillati</taxon>
        <taxon>Actinomycetota</taxon>
        <taxon>Actinomycetes</taxon>
        <taxon>Mycobacteriales</taxon>
        <taxon>Nocardiaceae</taxon>
        <taxon>Nocardia</taxon>
    </lineage>
</organism>
<accession>A0ABV3F0K1</accession>
<dbReference type="InterPro" id="IPR002397">
    <property type="entry name" value="Cyt_P450_B"/>
</dbReference>
<evidence type="ECO:0000256" key="3">
    <source>
        <dbReference type="ARBA" id="ARBA00022723"/>
    </source>
</evidence>
<reference evidence="8 9" key="1">
    <citation type="submission" date="2024-06" db="EMBL/GenBank/DDBJ databases">
        <title>The Natural Products Discovery Center: Release of the First 8490 Sequenced Strains for Exploring Actinobacteria Biosynthetic Diversity.</title>
        <authorList>
            <person name="Kalkreuter E."/>
            <person name="Kautsar S.A."/>
            <person name="Yang D."/>
            <person name="Bader C.D."/>
            <person name="Teijaro C.N."/>
            <person name="Fluegel L."/>
            <person name="Davis C.M."/>
            <person name="Simpson J.R."/>
            <person name="Lauterbach L."/>
            <person name="Steele A.D."/>
            <person name="Gui C."/>
            <person name="Meng S."/>
            <person name="Li G."/>
            <person name="Viehrig K."/>
            <person name="Ye F."/>
            <person name="Su P."/>
            <person name="Kiefer A.F."/>
            <person name="Nichols A."/>
            <person name="Cepeda A.J."/>
            <person name="Yan W."/>
            <person name="Fan B."/>
            <person name="Jiang Y."/>
            <person name="Adhikari A."/>
            <person name="Zheng C.-J."/>
            <person name="Schuster L."/>
            <person name="Cowan T.M."/>
            <person name="Smanski M.J."/>
            <person name="Chevrette M.G."/>
            <person name="De Carvalho L.P.S."/>
            <person name="Shen B."/>
        </authorList>
    </citation>
    <scope>NUCLEOTIDE SEQUENCE [LARGE SCALE GENOMIC DNA]</scope>
    <source>
        <strain evidence="8 9">NPDC050671</strain>
    </source>
</reference>
<evidence type="ECO:0000256" key="2">
    <source>
        <dbReference type="ARBA" id="ARBA00022617"/>
    </source>
</evidence>
<sequence length="402" mass="45947">MNQFDLWGEQMRVDPLPTLAQMRAEAPIVRLFNPHQEAPEWRVTRYADVVELLRDPRFSKDKRKLSEQARSRYFRVTEFDRLDKHMLYADPPEHSRMRALVAKAFTPRRISQLRPLIAEATASLLDLAERQDSVDLLDTLAFRLPITVLVELIGVPIEDQERFREWTRILIAPPSEGNFDALRRMAIEFQQYLEEFIALRRRHPRDDLTSALIEAQTHGDRLSSVELMSMVFLLIAAGFETTGNLIGNGVWALLRHPAQLRRLRDTPELIEPTIEEVLRYCPPVANSTGAFPLTDVEFRGTVIPAEELVVASLLSAHHDDERFPEPDRFDITRTPNQHLGFGHGLHFCLGSSLAKLEAQVAIGTLVQRFPALGFAADPDTLRWKIGVFVHGLECLPVTWEAR</sequence>
<keyword evidence="2 7" id="KW-0349">Heme</keyword>
<dbReference type="Gene3D" id="1.10.630.10">
    <property type="entry name" value="Cytochrome P450"/>
    <property type="match status" value="1"/>
</dbReference>
<dbReference type="CDD" id="cd11029">
    <property type="entry name" value="CYP107-like"/>
    <property type="match status" value="1"/>
</dbReference>
<evidence type="ECO:0000256" key="7">
    <source>
        <dbReference type="RuleBase" id="RU000461"/>
    </source>
</evidence>
<comment type="similarity">
    <text evidence="1 7">Belongs to the cytochrome P450 family.</text>
</comment>
<dbReference type="PRINTS" id="PR00385">
    <property type="entry name" value="P450"/>
</dbReference>
<dbReference type="PROSITE" id="PS00086">
    <property type="entry name" value="CYTOCHROME_P450"/>
    <property type="match status" value="1"/>
</dbReference>
<evidence type="ECO:0000256" key="5">
    <source>
        <dbReference type="ARBA" id="ARBA00023004"/>
    </source>
</evidence>
<evidence type="ECO:0000313" key="8">
    <source>
        <dbReference type="EMBL" id="MEV0361216.1"/>
    </source>
</evidence>
<name>A0ABV3F0K1_9NOCA</name>
<keyword evidence="4 7" id="KW-0560">Oxidoreductase</keyword>